<dbReference type="EMBL" id="RHFK02000070">
    <property type="protein sequence ID" value="TWW54843.1"/>
    <property type="molecule type" value="Genomic_DNA"/>
</dbReference>
<comment type="caution">
    <text evidence="2">The sequence shown here is derived from an EMBL/GenBank/DDBJ whole genome shotgun (WGS) entry which is preliminary data.</text>
</comment>
<accession>A0A5C6MIX6</accession>
<sequence length="59" mass="6433">MVHKTHHGTSKREAGTRLGGYRGPDPEPGLGLGLDGERLVWTHHPQDKHEGSGAVWIGR</sequence>
<reference evidence="2 3" key="1">
    <citation type="submission" date="2019-04" db="EMBL/GenBank/DDBJ databases">
        <title>Chromosome genome assembly for Takifugu flavidus.</title>
        <authorList>
            <person name="Xiao S."/>
        </authorList>
    </citation>
    <scope>NUCLEOTIDE SEQUENCE [LARGE SCALE GENOMIC DNA]</scope>
    <source>
        <strain evidence="2">HTHZ2018</strain>
        <tissue evidence="2">Muscle</tissue>
    </source>
</reference>
<dbReference type="AlphaFoldDB" id="A0A5C6MIX6"/>
<keyword evidence="3" id="KW-1185">Reference proteome</keyword>
<gene>
    <name evidence="2" type="ORF">D4764_0216960</name>
</gene>
<organism evidence="2 3">
    <name type="scientific">Takifugu flavidus</name>
    <name type="common">sansaifugu</name>
    <dbReference type="NCBI Taxonomy" id="433684"/>
    <lineage>
        <taxon>Eukaryota</taxon>
        <taxon>Metazoa</taxon>
        <taxon>Chordata</taxon>
        <taxon>Craniata</taxon>
        <taxon>Vertebrata</taxon>
        <taxon>Euteleostomi</taxon>
        <taxon>Actinopterygii</taxon>
        <taxon>Neopterygii</taxon>
        <taxon>Teleostei</taxon>
        <taxon>Neoteleostei</taxon>
        <taxon>Acanthomorphata</taxon>
        <taxon>Eupercaria</taxon>
        <taxon>Tetraodontiformes</taxon>
        <taxon>Tetradontoidea</taxon>
        <taxon>Tetraodontidae</taxon>
        <taxon>Takifugu</taxon>
    </lineage>
</organism>
<dbReference type="Proteomes" id="UP000324091">
    <property type="component" value="Unassembled WGS sequence"/>
</dbReference>
<name>A0A5C6MIX6_9TELE</name>
<evidence type="ECO:0000256" key="1">
    <source>
        <dbReference type="SAM" id="MobiDB-lite"/>
    </source>
</evidence>
<evidence type="ECO:0000313" key="2">
    <source>
        <dbReference type="EMBL" id="TWW54843.1"/>
    </source>
</evidence>
<evidence type="ECO:0000313" key="3">
    <source>
        <dbReference type="Proteomes" id="UP000324091"/>
    </source>
</evidence>
<feature type="region of interest" description="Disordered" evidence="1">
    <location>
        <begin position="1"/>
        <end position="34"/>
    </location>
</feature>
<proteinExistence type="predicted"/>
<protein>
    <submittedName>
        <fullName evidence="2">Uncharacterized protein</fullName>
    </submittedName>
</protein>